<gene>
    <name evidence="1" type="ORF">X975_06737</name>
</gene>
<feature type="non-terminal residue" evidence="1">
    <location>
        <position position="78"/>
    </location>
</feature>
<accession>A0A087UTV0</accession>
<sequence length="78" mass="9385">MAKVHCFIQKFKRISMSKHSTSYRRGTETFRYDGYRQQQSKGCLNEIIEDILKFLSKNIFYTKIQNICDLTQNFFSCR</sequence>
<dbReference type="EMBL" id="KK121584">
    <property type="protein sequence ID" value="KFM80789.1"/>
    <property type="molecule type" value="Genomic_DNA"/>
</dbReference>
<evidence type="ECO:0000313" key="2">
    <source>
        <dbReference type="Proteomes" id="UP000054359"/>
    </source>
</evidence>
<protein>
    <submittedName>
        <fullName evidence="1">Uncharacterized protein</fullName>
    </submittedName>
</protein>
<proteinExistence type="predicted"/>
<dbReference type="AlphaFoldDB" id="A0A087UTV0"/>
<keyword evidence="2" id="KW-1185">Reference proteome</keyword>
<name>A0A087UTV0_STEMI</name>
<dbReference type="Proteomes" id="UP000054359">
    <property type="component" value="Unassembled WGS sequence"/>
</dbReference>
<reference evidence="1 2" key="1">
    <citation type="submission" date="2013-11" db="EMBL/GenBank/DDBJ databases">
        <title>Genome sequencing of Stegodyphus mimosarum.</title>
        <authorList>
            <person name="Bechsgaard J."/>
        </authorList>
    </citation>
    <scope>NUCLEOTIDE SEQUENCE [LARGE SCALE GENOMIC DNA]</scope>
</reference>
<evidence type="ECO:0000313" key="1">
    <source>
        <dbReference type="EMBL" id="KFM80789.1"/>
    </source>
</evidence>
<organism evidence="1 2">
    <name type="scientific">Stegodyphus mimosarum</name>
    <name type="common">African social velvet spider</name>
    <dbReference type="NCBI Taxonomy" id="407821"/>
    <lineage>
        <taxon>Eukaryota</taxon>
        <taxon>Metazoa</taxon>
        <taxon>Ecdysozoa</taxon>
        <taxon>Arthropoda</taxon>
        <taxon>Chelicerata</taxon>
        <taxon>Arachnida</taxon>
        <taxon>Araneae</taxon>
        <taxon>Araneomorphae</taxon>
        <taxon>Entelegynae</taxon>
        <taxon>Eresoidea</taxon>
        <taxon>Eresidae</taxon>
        <taxon>Stegodyphus</taxon>
    </lineage>
</organism>